<dbReference type="EMBL" id="JAHRHJ020000011">
    <property type="protein sequence ID" value="KAH9294760.1"/>
    <property type="molecule type" value="Genomic_DNA"/>
</dbReference>
<reference evidence="2 3" key="1">
    <citation type="journal article" date="2021" name="Nat. Plants">
        <title>The Taxus genome provides insights into paclitaxel biosynthesis.</title>
        <authorList>
            <person name="Xiong X."/>
            <person name="Gou J."/>
            <person name="Liao Q."/>
            <person name="Li Y."/>
            <person name="Zhou Q."/>
            <person name="Bi G."/>
            <person name="Li C."/>
            <person name="Du R."/>
            <person name="Wang X."/>
            <person name="Sun T."/>
            <person name="Guo L."/>
            <person name="Liang H."/>
            <person name="Lu P."/>
            <person name="Wu Y."/>
            <person name="Zhang Z."/>
            <person name="Ro D.K."/>
            <person name="Shang Y."/>
            <person name="Huang S."/>
            <person name="Yan J."/>
        </authorList>
    </citation>
    <scope>NUCLEOTIDE SEQUENCE [LARGE SCALE GENOMIC DNA]</scope>
    <source>
        <strain evidence="2">Ta-2019</strain>
    </source>
</reference>
<evidence type="ECO:0000256" key="1">
    <source>
        <dbReference type="SAM" id="MobiDB-lite"/>
    </source>
</evidence>
<gene>
    <name evidence="2" type="ORF">KI387_038348</name>
</gene>
<sequence>MVVQTVRVRRGEKVPGSPASKEHPNASARSISQLGSAQNGGPQANKEEQEKIRLDGCLGVKRDGQKIKPLSSLDPNKVFRRSSTPTKHSSLKVVLGLTGREKTNSSSAKENIEDAPSDYSLAHKEIKQSCPKLDEDSEGSNNDSNMTSKRRKKTIHCSPSQNTEATQCQEEGELLLLPESLNPNTAVSNTLNILNTLKAIPLTSLSKSVQDLSCTTATPSIAPSLPRNQTNSNIVSREVNALSLFECSDSLKITGEVIAEHSNDGLSLLGAAAFLSLGLDETSLESAKKSNCTDSPIVCSNDDSRRQELGMACSATDTNIAHETVEQSSPVLGVDLTLGLPMDVAEESKRGKNITKVNYEASLPLGEMGNTLEFSQDLEPENFVMHLDKIIKFGRQGVAEHQLTSEMPPCSLSTGLQVIDDCLSRKDTVDENLFGHMDTRRDYMHFSDLSIPLRGTLLLPRGQKRARRFPVQFKRLKNEVLLQKKEVAKKETVSKFSRVTAPSGLLADLNPGIINRVRNSKQVHAIIEAVVGPDVLTAYEDSKQNYIQEPKINAQRRTLGESHPTDKVDNDHSEVVDLHNGNNDALHRHEQFGSVEGLKWKLEERMTTAMDAHLQSEERLTDASLLDEAFECLDARADMIPPIGCNRNQFYLKQVAGEHCNKQGTFNCHCHYCHPGESSGTDSTCSASLSRKAATMASHWLEVYYQDVKGRLAALKRSRKRVRTLIKEVFSYAHLDPKSSSHDHMELFGKVSNNDKHANMLLDVERDHVEKWRTLFTHMDQRLNVEGTQLETSLQQIKGMQAHCKWGLQEAQAGRPDDHQAQNPGGLEDKFRHWTQSMVASGKTIERHYAVGAAAASIYSTANYVTTSEDVPCF</sequence>
<evidence type="ECO:0000313" key="3">
    <source>
        <dbReference type="Proteomes" id="UP000824469"/>
    </source>
</evidence>
<accession>A0AA38FA37</accession>
<feature type="compositionally biased region" description="Basic and acidic residues" evidence="1">
    <location>
        <begin position="45"/>
        <end position="66"/>
    </location>
</feature>
<dbReference type="PANTHER" id="PTHR33924">
    <property type="entry name" value="CATION-TRANSPORTING ATPASE"/>
    <property type="match status" value="1"/>
</dbReference>
<keyword evidence="3" id="KW-1185">Reference proteome</keyword>
<comment type="caution">
    <text evidence="2">The sequence shown here is derived from an EMBL/GenBank/DDBJ whole genome shotgun (WGS) entry which is preliminary data.</text>
</comment>
<organism evidence="2 3">
    <name type="scientific">Taxus chinensis</name>
    <name type="common">Chinese yew</name>
    <name type="synonym">Taxus wallichiana var. chinensis</name>
    <dbReference type="NCBI Taxonomy" id="29808"/>
    <lineage>
        <taxon>Eukaryota</taxon>
        <taxon>Viridiplantae</taxon>
        <taxon>Streptophyta</taxon>
        <taxon>Embryophyta</taxon>
        <taxon>Tracheophyta</taxon>
        <taxon>Spermatophyta</taxon>
        <taxon>Pinopsida</taxon>
        <taxon>Pinidae</taxon>
        <taxon>Conifers II</taxon>
        <taxon>Cupressales</taxon>
        <taxon>Taxaceae</taxon>
        <taxon>Taxus</taxon>
    </lineage>
</organism>
<feature type="region of interest" description="Disordered" evidence="1">
    <location>
        <begin position="1"/>
        <end position="91"/>
    </location>
</feature>
<feature type="compositionally biased region" description="Polar residues" evidence="1">
    <location>
        <begin position="27"/>
        <end position="42"/>
    </location>
</feature>
<dbReference type="OMA" id="ISDCHEV"/>
<dbReference type="Proteomes" id="UP000824469">
    <property type="component" value="Unassembled WGS sequence"/>
</dbReference>
<dbReference type="AlphaFoldDB" id="A0AA38FA37"/>
<name>A0AA38FA37_TAXCH</name>
<proteinExistence type="predicted"/>
<dbReference type="PANTHER" id="PTHR33924:SF5">
    <property type="entry name" value="CATION-TRANSPORTING ATPASE"/>
    <property type="match status" value="1"/>
</dbReference>
<protein>
    <submittedName>
        <fullName evidence="2">Uncharacterized protein</fullName>
    </submittedName>
</protein>
<evidence type="ECO:0000313" key="2">
    <source>
        <dbReference type="EMBL" id="KAH9294760.1"/>
    </source>
</evidence>
<feature type="region of interest" description="Disordered" evidence="1">
    <location>
        <begin position="128"/>
        <end position="164"/>
    </location>
</feature>